<feature type="region of interest" description="Disordered" evidence="1">
    <location>
        <begin position="171"/>
        <end position="253"/>
    </location>
</feature>
<dbReference type="EMBL" id="UGGT01000001">
    <property type="protein sequence ID" value="STO20085.1"/>
    <property type="molecule type" value="Genomic_DNA"/>
</dbReference>
<name>A0A377G5J4_9GAMM</name>
<dbReference type="Proteomes" id="UP000254554">
    <property type="component" value="Unassembled WGS sequence"/>
</dbReference>
<feature type="transmembrane region" description="Helical" evidence="2">
    <location>
        <begin position="133"/>
        <end position="157"/>
    </location>
</feature>
<sequence length="253" mass="26230">MSFKDIAKKVFYAPANAFSGIANAVLGHTQITTHNEFGRQYSRPKMENKPGLIGLLAEGIKTVSRSAANFLANHKQAIATAFWASLAVAGAAALTLFLWPAALTAVATFSVYGLSIAAVAGANALAQIGLAAGLAAAATSAVIYTGAAVGNFVSWIADCCKGLKSKMASSIPASKAPTKTQTDAEPELKGGNPYASSKLQTTDAPQVLQFPHTATAPTNYSSPVPRQPVTQTFVPTTDAPQQDAPQEFKFGNN</sequence>
<proteinExistence type="predicted"/>
<feature type="compositionally biased region" description="Polar residues" evidence="1">
    <location>
        <begin position="194"/>
        <end position="204"/>
    </location>
</feature>
<keyword evidence="4" id="KW-1185">Reference proteome</keyword>
<feature type="compositionally biased region" description="Polar residues" evidence="1">
    <location>
        <begin position="171"/>
        <end position="183"/>
    </location>
</feature>
<evidence type="ECO:0000313" key="4">
    <source>
        <dbReference type="Proteomes" id="UP000254554"/>
    </source>
</evidence>
<gene>
    <name evidence="3" type="ORF">NCTC11370_00130</name>
</gene>
<dbReference type="OrthoDB" id="5653909at2"/>
<evidence type="ECO:0008006" key="5">
    <source>
        <dbReference type="Google" id="ProtNLM"/>
    </source>
</evidence>
<dbReference type="AlphaFoldDB" id="A0A377G5J4"/>
<evidence type="ECO:0000256" key="2">
    <source>
        <dbReference type="SAM" id="Phobius"/>
    </source>
</evidence>
<keyword evidence="2" id="KW-1133">Transmembrane helix</keyword>
<organism evidence="3 4">
    <name type="scientific">Fluoribacter dumoffii</name>
    <dbReference type="NCBI Taxonomy" id="463"/>
    <lineage>
        <taxon>Bacteria</taxon>
        <taxon>Pseudomonadati</taxon>
        <taxon>Pseudomonadota</taxon>
        <taxon>Gammaproteobacteria</taxon>
        <taxon>Legionellales</taxon>
        <taxon>Legionellaceae</taxon>
        <taxon>Fluoribacter</taxon>
    </lineage>
</organism>
<dbReference type="STRING" id="1094715.GCA_000236165_00131"/>
<dbReference type="GeneID" id="93291184"/>
<accession>A0A377G5J4</accession>
<feature type="transmembrane region" description="Helical" evidence="2">
    <location>
        <begin position="105"/>
        <end position="126"/>
    </location>
</feature>
<keyword evidence="2" id="KW-0812">Transmembrane</keyword>
<evidence type="ECO:0000313" key="3">
    <source>
        <dbReference type="EMBL" id="STO20085.1"/>
    </source>
</evidence>
<feature type="transmembrane region" description="Helical" evidence="2">
    <location>
        <begin position="77"/>
        <end position="99"/>
    </location>
</feature>
<protein>
    <recommendedName>
        <fullName evidence="5">Transmembrane protein</fullName>
    </recommendedName>
</protein>
<evidence type="ECO:0000256" key="1">
    <source>
        <dbReference type="SAM" id="MobiDB-lite"/>
    </source>
</evidence>
<feature type="compositionally biased region" description="Polar residues" evidence="1">
    <location>
        <begin position="215"/>
        <end position="244"/>
    </location>
</feature>
<dbReference type="RefSeq" id="WP_010652298.1">
    <property type="nucleotide sequence ID" value="NZ_JAPHOO010000002.1"/>
</dbReference>
<reference evidence="3 4" key="1">
    <citation type="submission" date="2018-06" db="EMBL/GenBank/DDBJ databases">
        <authorList>
            <consortium name="Pathogen Informatics"/>
            <person name="Doyle S."/>
        </authorList>
    </citation>
    <scope>NUCLEOTIDE SEQUENCE [LARGE SCALE GENOMIC DNA]</scope>
    <source>
        <strain evidence="3 4">NCTC11370</strain>
    </source>
</reference>
<keyword evidence="2" id="KW-0472">Membrane</keyword>